<dbReference type="AlphaFoldDB" id="A0A2V4ACV1"/>
<keyword evidence="2" id="KW-1185">Reference proteome</keyword>
<dbReference type="Proteomes" id="UP000248079">
    <property type="component" value="Unassembled WGS sequence"/>
</dbReference>
<reference evidence="1 2" key="1">
    <citation type="submission" date="2018-05" db="EMBL/GenBank/DDBJ databases">
        <title>Marinifilum breve JC075T sp. nov., a marine bacterium isolated from Yongle Blue Hole in the South China Sea.</title>
        <authorList>
            <person name="Fu T."/>
        </authorList>
    </citation>
    <scope>NUCLEOTIDE SEQUENCE [LARGE SCALE GENOMIC DNA]</scope>
    <source>
        <strain evidence="1 2">JC075</strain>
    </source>
</reference>
<dbReference type="EMBL" id="QFLI01000002">
    <property type="protein sequence ID" value="PXY01834.1"/>
    <property type="molecule type" value="Genomic_DNA"/>
</dbReference>
<proteinExistence type="predicted"/>
<sequence>MLRFTLFIFIFYQNFMSEICFNEKSIKYADLIVPMVGCPLGETASDCPFIKFWNCYTFEERIGLLERLTEKDLTSLRLHHRKCVRHRQNVLPIDTKQSDLDALI</sequence>
<evidence type="ECO:0000313" key="1">
    <source>
        <dbReference type="EMBL" id="PXY01834.1"/>
    </source>
</evidence>
<accession>A0A2V4ACV1</accession>
<comment type="caution">
    <text evidence="1">The sequence shown here is derived from an EMBL/GenBank/DDBJ whole genome shotgun (WGS) entry which is preliminary data.</text>
</comment>
<gene>
    <name evidence="1" type="ORF">DF185_04070</name>
</gene>
<name>A0A2V4ACV1_9BACT</name>
<organism evidence="1 2">
    <name type="scientific">Marinifilum breve</name>
    <dbReference type="NCBI Taxonomy" id="2184082"/>
    <lineage>
        <taxon>Bacteria</taxon>
        <taxon>Pseudomonadati</taxon>
        <taxon>Bacteroidota</taxon>
        <taxon>Bacteroidia</taxon>
        <taxon>Marinilabiliales</taxon>
        <taxon>Marinifilaceae</taxon>
    </lineage>
</organism>
<protein>
    <submittedName>
        <fullName evidence="1">Uncharacterized protein</fullName>
    </submittedName>
</protein>
<evidence type="ECO:0000313" key="2">
    <source>
        <dbReference type="Proteomes" id="UP000248079"/>
    </source>
</evidence>